<evidence type="ECO:0000256" key="1">
    <source>
        <dbReference type="ARBA" id="ARBA00004141"/>
    </source>
</evidence>
<dbReference type="Gene3D" id="3.30.750.24">
    <property type="entry name" value="STAS domain"/>
    <property type="match status" value="1"/>
</dbReference>
<feature type="transmembrane region" description="Helical" evidence="6">
    <location>
        <begin position="429"/>
        <end position="449"/>
    </location>
</feature>
<feature type="transmembrane region" description="Helical" evidence="6">
    <location>
        <begin position="247"/>
        <end position="268"/>
    </location>
</feature>
<evidence type="ECO:0000256" key="2">
    <source>
        <dbReference type="ARBA" id="ARBA00022692"/>
    </source>
</evidence>
<dbReference type="Pfam" id="PF00916">
    <property type="entry name" value="Sulfate_transp"/>
    <property type="match status" value="1"/>
</dbReference>
<reference evidence="8" key="1">
    <citation type="submission" date="2016-01" db="EMBL/GenBank/DDBJ databases">
        <title>Reference transcriptome for the parasite Schistocephalus solidus: insights into the molecular evolution of parasitism.</title>
        <authorList>
            <person name="Hebert F.O."/>
            <person name="Grambauer S."/>
            <person name="Barber I."/>
            <person name="Landry C.R."/>
            <person name="Aubin-Horth N."/>
        </authorList>
    </citation>
    <scope>NUCLEOTIDE SEQUENCE</scope>
</reference>
<name>A0A0X3P0M2_SCHSO</name>
<evidence type="ECO:0000259" key="7">
    <source>
        <dbReference type="PROSITE" id="PS50801"/>
    </source>
</evidence>
<evidence type="ECO:0000256" key="5">
    <source>
        <dbReference type="SAM" id="MobiDB-lite"/>
    </source>
</evidence>
<evidence type="ECO:0000256" key="6">
    <source>
        <dbReference type="SAM" id="Phobius"/>
    </source>
</evidence>
<dbReference type="PROSITE" id="PS50801">
    <property type="entry name" value="STAS"/>
    <property type="match status" value="1"/>
</dbReference>
<evidence type="ECO:0000256" key="4">
    <source>
        <dbReference type="ARBA" id="ARBA00023136"/>
    </source>
</evidence>
<dbReference type="InterPro" id="IPR001902">
    <property type="entry name" value="SLC26A/SulP_fam"/>
</dbReference>
<keyword evidence="2 6" id="KW-0812">Transmembrane</keyword>
<dbReference type="Pfam" id="PF01740">
    <property type="entry name" value="STAS"/>
    <property type="match status" value="1"/>
</dbReference>
<dbReference type="SUPFAM" id="SSF52091">
    <property type="entry name" value="SpoIIaa-like"/>
    <property type="match status" value="1"/>
</dbReference>
<dbReference type="EMBL" id="GEEE01017766">
    <property type="protein sequence ID" value="JAP45459.1"/>
    <property type="molecule type" value="Transcribed_RNA"/>
</dbReference>
<evidence type="ECO:0000313" key="8">
    <source>
        <dbReference type="EMBL" id="JAP45459.1"/>
    </source>
</evidence>
<proteinExistence type="predicted"/>
<dbReference type="InterPro" id="IPR002645">
    <property type="entry name" value="STAS_dom"/>
</dbReference>
<dbReference type="PANTHER" id="PTHR11814">
    <property type="entry name" value="SULFATE TRANSPORTER"/>
    <property type="match status" value="1"/>
</dbReference>
<keyword evidence="4 6" id="KW-0472">Membrane</keyword>
<evidence type="ECO:0000256" key="3">
    <source>
        <dbReference type="ARBA" id="ARBA00022989"/>
    </source>
</evidence>
<feature type="transmembrane region" description="Helical" evidence="6">
    <location>
        <begin position="464"/>
        <end position="495"/>
    </location>
</feature>
<feature type="transmembrane region" description="Helical" evidence="6">
    <location>
        <begin position="171"/>
        <end position="195"/>
    </location>
</feature>
<dbReference type="GO" id="GO:0055085">
    <property type="term" value="P:transmembrane transport"/>
    <property type="evidence" value="ECO:0007669"/>
    <property type="project" value="InterPro"/>
</dbReference>
<feature type="region of interest" description="Disordered" evidence="5">
    <location>
        <begin position="585"/>
        <end position="619"/>
    </location>
</feature>
<comment type="subcellular location">
    <subcellularLocation>
        <location evidence="1">Membrane</location>
        <topology evidence="1">Multi-pass membrane protein</topology>
    </subcellularLocation>
</comment>
<keyword evidence="3 6" id="KW-1133">Transmembrane helix</keyword>
<feature type="transmembrane region" description="Helical" evidence="6">
    <location>
        <begin position="202"/>
        <end position="227"/>
    </location>
</feature>
<feature type="transmembrane region" description="Helical" evidence="6">
    <location>
        <begin position="369"/>
        <end position="392"/>
    </location>
</feature>
<sequence>MDGNLNDGHRPIFKVDRLTFSDPEFCDEYEILPKRQIAFSSLRDSCLKLRLKNFGFAICPAFTSLCSFYKLNDFLLDVVSGITMAIFHIPQGMAYGSLAGLSPVNGLYTSFFPVLIYILFGTSRHISVGTFSLSSLLFSSPVNRLASGFNQHENITNRAFSEEETTFRLQVAITLTLSIGLVQLTMGLLQLGFLVTYLSGPLISGFTCASAFHILASQMSGLFGVNVPSYYGPGNLVMSYYAVLSRLAQTNIATLIISIICIVVLYLFRNLINPRFKKRFKFPIPAEILIVAVATIVSEFAKLNERYEVSIVGEIPRGLPVPIVPSFNMFNEVVGDVFVIAIVTFAISASLVKLYATEYGYDVLYNQELVALGLSNIFGSFFQCIASCGALARSAVVVSVGMVSQIASLISCIIILIILYVIGPYLQSLPKAVLSSVIVVALTSTFMKFKDLKKLWKVSICDALIWLVVFLATCFIDIPFGLVTGFGFSLLTIVYRSQYGGRTTLGRAGTTGIYSELKRFDKLEEVDRIKIIRFDGPVYFASAESFQNTIYRLSGLDPSKTKHHHRHHHKHLIIHCCNKSRKQADDVTLEGSPGGDPKGSVTDPQVQADAETEQTAQNSPTANDLRFIILDASSWLFIDTVGIRAITNVVKQYAFLGVEVFIANCRLSLLRHFETSGAYAVLPADHFFVTLHDAVLVAQDYLASNRPVVSSLVSAVEVSDKNGKNDGCGSDFEEIFEDSVLEVL</sequence>
<dbReference type="InterPro" id="IPR036513">
    <property type="entry name" value="STAS_dom_sf"/>
</dbReference>
<dbReference type="GO" id="GO:0016020">
    <property type="term" value="C:membrane"/>
    <property type="evidence" value="ECO:0007669"/>
    <property type="project" value="UniProtKB-SubCell"/>
</dbReference>
<gene>
    <name evidence="8" type="ORF">TR151159</name>
</gene>
<protein>
    <recommendedName>
        <fullName evidence="7">STAS domain-containing protein</fullName>
    </recommendedName>
</protein>
<dbReference type="AlphaFoldDB" id="A0A0X3P0M2"/>
<accession>A0A0X3P0M2</accession>
<dbReference type="EMBL" id="GEEE01017193">
    <property type="protein sequence ID" value="JAP46032.1"/>
    <property type="molecule type" value="Transcribed_RNA"/>
</dbReference>
<feature type="transmembrane region" description="Helical" evidence="6">
    <location>
        <begin position="398"/>
        <end position="422"/>
    </location>
</feature>
<feature type="domain" description="STAS" evidence="7">
    <location>
        <begin position="519"/>
        <end position="698"/>
    </location>
</feature>
<dbReference type="NCBIfam" id="TIGR00815">
    <property type="entry name" value="sulP"/>
    <property type="match status" value="1"/>
</dbReference>
<dbReference type="CDD" id="cd07042">
    <property type="entry name" value="STAS_SulP_like_sulfate_transporter"/>
    <property type="match status" value="1"/>
</dbReference>
<organism evidence="8">
    <name type="scientific">Schistocephalus solidus</name>
    <name type="common">Tapeworm</name>
    <dbReference type="NCBI Taxonomy" id="70667"/>
    <lineage>
        <taxon>Eukaryota</taxon>
        <taxon>Metazoa</taxon>
        <taxon>Spiralia</taxon>
        <taxon>Lophotrochozoa</taxon>
        <taxon>Platyhelminthes</taxon>
        <taxon>Cestoda</taxon>
        <taxon>Eucestoda</taxon>
        <taxon>Diphyllobothriidea</taxon>
        <taxon>Diphyllobothriidae</taxon>
        <taxon>Schistocephalus</taxon>
    </lineage>
</organism>
<feature type="transmembrane region" description="Helical" evidence="6">
    <location>
        <begin position="337"/>
        <end position="357"/>
    </location>
</feature>
<dbReference type="InterPro" id="IPR011547">
    <property type="entry name" value="SLC26A/SulP_dom"/>
</dbReference>